<dbReference type="GeneID" id="33559815"/>
<dbReference type="AlphaFoldDB" id="A0A1Y1UN71"/>
<dbReference type="Proteomes" id="UP000193218">
    <property type="component" value="Unassembled WGS sequence"/>
</dbReference>
<accession>A0A1Y1UN71</accession>
<name>A0A1Y1UN71_9TREE</name>
<evidence type="ECO:0000313" key="2">
    <source>
        <dbReference type="Proteomes" id="UP000193218"/>
    </source>
</evidence>
<gene>
    <name evidence="1" type="ORF">BD324DRAFT_649532</name>
</gene>
<reference evidence="1 2" key="1">
    <citation type="submission" date="2017-03" db="EMBL/GenBank/DDBJ databases">
        <title>Widespread Adenine N6-methylation of Active Genes in Fungi.</title>
        <authorList>
            <consortium name="DOE Joint Genome Institute"/>
            <person name="Mondo S.J."/>
            <person name="Dannebaum R.O."/>
            <person name="Kuo R.C."/>
            <person name="Louie K.B."/>
            <person name="Bewick A.J."/>
            <person name="Labutti K."/>
            <person name="Haridas S."/>
            <person name="Kuo A."/>
            <person name="Salamov A."/>
            <person name="Ahrendt S.R."/>
            <person name="Lau R."/>
            <person name="Bowen B.P."/>
            <person name="Lipzen A."/>
            <person name="Sullivan W."/>
            <person name="Andreopoulos W.B."/>
            <person name="Clum A."/>
            <person name="Lindquist E."/>
            <person name="Daum C."/>
            <person name="Northen T.R."/>
            <person name="Ramamoorthy G."/>
            <person name="Schmitz R.J."/>
            <person name="Gryganskyi A."/>
            <person name="Culley D."/>
            <person name="Magnuson J."/>
            <person name="James T.Y."/>
            <person name="O'Malley M.A."/>
            <person name="Stajich J.E."/>
            <person name="Spatafora J.W."/>
            <person name="Visel A."/>
            <person name="Grigoriev I.V."/>
        </authorList>
    </citation>
    <scope>NUCLEOTIDE SEQUENCE [LARGE SCALE GENOMIC DNA]</scope>
    <source>
        <strain evidence="1 2">NRRL Y-17943</strain>
    </source>
</reference>
<dbReference type="InParanoid" id="A0A1Y1UN71"/>
<dbReference type="EMBL" id="NBSH01000003">
    <property type="protein sequence ID" value="ORX39459.1"/>
    <property type="molecule type" value="Genomic_DNA"/>
</dbReference>
<comment type="caution">
    <text evidence="1">The sequence shown here is derived from an EMBL/GenBank/DDBJ whole genome shotgun (WGS) entry which is preliminary data.</text>
</comment>
<protein>
    <submittedName>
        <fullName evidence="1">Uncharacterized protein</fullName>
    </submittedName>
</protein>
<dbReference type="RefSeq" id="XP_021873322.1">
    <property type="nucleotide sequence ID" value="XM_022018006.1"/>
</dbReference>
<sequence length="685" mass="73663">MSAAAPHGWNLHHGLSHGGVYSNQHSFGGYGAAQNAVSQYPSATNPGPWQSSVGGSSGGWVNHGYPYHDTLTGTAHSFYPPPTSSYGLPRPSSMAGDSGVMHLSGAEASAMSRPANPYFTNAVRQKESTESAHLKAPTGDAVSWADTLSLASRQVTSPQEVEWERQAEVNKKNLESNAPRHRSLAEVNAAFDASMSEPASTTRLSLSPKKSVGYSSDSAFVSHPRRTGGILKKNGYGPPNLGSHPSSAVSFVPSAMGHGYSPQSSAYSGLSYRPQHTMQSNYAPSTYQTGSWPSSLPLSLPNPVQSVSPWIQSSPMGYPNVGQESVPASQGRTTVAPSYITVNDPNTGPIHIALPPELTRYLQETTAPATAASFTNSSQPTIPPSTATVLSNFDCHAQHQTPYSYPSTHWSFPAMPQPTTRTEEINGRTVTIPYNSIVTGVYDPNGPVTETSILSEADIKELGGPQRFAELEEYAQSLGLDFFNLNEKHLEEFLRPTELSYAQQMRADSRASALAVGPRRERTAAIRGTEAEWTKDKPFDRYDLPSVRYRSTHTSVAGTEVPYSVVEIASTGFLHPVISLCESQVDDDLADGTSAVFTVTEGERGYRRNLTSGAMSLVTIQRGADMREGKNYHLWRTKGHKTGTSHGSEGFRFDVPNGLRRRGATVASTVHVRTLDPPATASSSS</sequence>
<proteinExistence type="predicted"/>
<evidence type="ECO:0000313" key="1">
    <source>
        <dbReference type="EMBL" id="ORX39459.1"/>
    </source>
</evidence>
<keyword evidence="2" id="KW-1185">Reference proteome</keyword>
<organism evidence="1 2">
    <name type="scientific">Kockovaella imperatae</name>
    <dbReference type="NCBI Taxonomy" id="4999"/>
    <lineage>
        <taxon>Eukaryota</taxon>
        <taxon>Fungi</taxon>
        <taxon>Dikarya</taxon>
        <taxon>Basidiomycota</taxon>
        <taxon>Agaricomycotina</taxon>
        <taxon>Tremellomycetes</taxon>
        <taxon>Tremellales</taxon>
        <taxon>Cuniculitremaceae</taxon>
        <taxon>Kockovaella</taxon>
    </lineage>
</organism>